<dbReference type="GO" id="GO:0006310">
    <property type="term" value="P:DNA recombination"/>
    <property type="evidence" value="ECO:0007669"/>
    <property type="project" value="TreeGrafter"/>
</dbReference>
<evidence type="ECO:0000256" key="4">
    <source>
        <dbReference type="ARBA" id="ARBA00022801"/>
    </source>
</evidence>
<evidence type="ECO:0000256" key="7">
    <source>
        <dbReference type="ARBA" id="ARBA00022840"/>
    </source>
</evidence>
<accession>A0A383S3J5</accession>
<dbReference type="SUPFAM" id="SSF52540">
    <property type="entry name" value="P-loop containing nucleoside triphosphate hydrolases"/>
    <property type="match status" value="2"/>
</dbReference>
<sequence>MSAALPKVMGMTNWRSPAGQGGAAVIGCHSWTELCARAGEFLAAHATDPFTVPVLVAPSAAHSRSIRQTVAAAPGGPGVFAGVDTPSMGGLRARLERDLLGHDTETDPWRSAGLAIQVASLMRECSTEPWFALVQRHIEGHPARGEAPRPAPGRLIATAEGYAGLVRNYCRHRPAMLRAWSQGSLVDPAGDRLPEHDQWQALLWQRLAASLDWPHPGLRHEQLCAAIQRARPDALPPALGVACLDVPCETDVELLTALAGRLPVSVWQLGSPDWAAADSKGSPLRERYGSARRLSWQRWIGTTAAITAPAEPDPGPSTMLGRLQHHVRIGRPVGELVEADGSVSIHASHGPDRQVEVLREALCDAFDRDPALQPRDVIVLCTDLPAYAPLLEAALGPVDTPGQHPGHDLRARVAGSATERPNQVLTVLLTLLALPSARATSAELLALASLSPVARAFGFDAEALDRIGQLVERSQIRWGVDSRHRAAHGLSGVRQGTWITGIDRLLAGLVMADDPLTRLNTVVPVDHLSGSDAELIGSMAELVSRVRMHLLRFDEPADIVTWRTRLLEAATDLAGNGPDDQWMLNHLSSALFELSCAAGAGSLLDAGDVAAALRHLVRPQRGRADFGAGSMTICGLGDAQGIDHEVVAILGLDDAHFPPRTTSAGGDLLARAGILAQDTAAAARQQLLDAVLSAGKRLIVVGAGADPCTGEMLPQPVVMSDLIAACTGQEAGEPWRQAHAPDAGRAPSLIHVHPLQPYAAANFDPDRAGGAFSFDAAALAGARAAAEHPSARRQEPVWTITGAPPGEEAHVVGVDELVSFFQDPIRAWVLHSFGFLPGAEADQAPTDLPITLDGLESWAVDESITTALIAGQSPTAALDAALLGGRVPPGRLGTTLLGERRAALEAYATTVRAQLTAPAEHDVAWQEGHWSVSGTISSYAGRLVHHRYARLRGRHLAAAWVELVCATAAGADVDEALVIGRNDCFRLAAPSPAAAQSLLSQMCRLRRTGLSRFLPMPPDTCLSHARRASRNQRSAASFLPRDYAREVGFSPVLQWVGASWRDIEAIDSEPEDPLTTSPSRFVNLSRWFYGPLVGALSPWNPGAHHD</sequence>
<proteinExistence type="predicted"/>
<dbReference type="PANTHER" id="PTHR30591">
    <property type="entry name" value="RECBCD ENZYME SUBUNIT RECC"/>
    <property type="match status" value="1"/>
</dbReference>
<reference evidence="12" key="1">
    <citation type="submission" date="2018-08" db="EMBL/GenBank/DDBJ databases">
        <authorList>
            <person name="Hornung B."/>
        </authorList>
    </citation>
    <scope>NUCLEOTIDE SEQUENCE [LARGE SCALE GENOMIC DNA]</scope>
</reference>
<dbReference type="GO" id="GO:0008854">
    <property type="term" value="F:exodeoxyribonuclease V activity"/>
    <property type="evidence" value="ECO:0007669"/>
    <property type="project" value="InterPro"/>
</dbReference>
<keyword evidence="5" id="KW-0347">Helicase</keyword>
<feature type="domain" description="RecC C-terminal" evidence="10">
    <location>
        <begin position="811"/>
        <end position="1026"/>
    </location>
</feature>
<name>A0A383S3J5_9ACTN</name>
<dbReference type="PROSITE" id="PS51257">
    <property type="entry name" value="PROKAR_LIPOPROTEIN"/>
    <property type="match status" value="1"/>
</dbReference>
<dbReference type="Gene3D" id="3.40.50.300">
    <property type="entry name" value="P-loop containing nucleotide triphosphate hydrolases"/>
    <property type="match status" value="2"/>
</dbReference>
<dbReference type="InterPro" id="IPR006697">
    <property type="entry name" value="RecC"/>
</dbReference>
<dbReference type="Pfam" id="PF04257">
    <property type="entry name" value="Exonuc_V_gamma"/>
    <property type="match status" value="1"/>
</dbReference>
<evidence type="ECO:0000256" key="2">
    <source>
        <dbReference type="ARBA" id="ARBA00022741"/>
    </source>
</evidence>
<dbReference type="PANTHER" id="PTHR30591:SF1">
    <property type="entry name" value="RECBCD ENZYME SUBUNIT RECC"/>
    <property type="match status" value="1"/>
</dbReference>
<dbReference type="Gene3D" id="3.40.50.10930">
    <property type="match status" value="1"/>
</dbReference>
<dbReference type="GO" id="GO:0003677">
    <property type="term" value="F:DNA binding"/>
    <property type="evidence" value="ECO:0007669"/>
    <property type="project" value="UniProtKB-KW"/>
</dbReference>
<evidence type="ECO:0000313" key="12">
    <source>
        <dbReference type="Proteomes" id="UP000263928"/>
    </source>
</evidence>
<evidence type="ECO:0000256" key="1">
    <source>
        <dbReference type="ARBA" id="ARBA00022722"/>
    </source>
</evidence>
<dbReference type="InterPro" id="IPR011335">
    <property type="entry name" value="Restrct_endonuc-II-like"/>
</dbReference>
<dbReference type="SUPFAM" id="SSF52980">
    <property type="entry name" value="Restriction endonuclease-like"/>
    <property type="match status" value="1"/>
</dbReference>
<keyword evidence="1" id="KW-0540">Nuclease</keyword>
<keyword evidence="2" id="KW-0547">Nucleotide-binding</keyword>
<dbReference type="Gene3D" id="1.10.10.990">
    <property type="match status" value="1"/>
</dbReference>
<dbReference type="Proteomes" id="UP000263928">
    <property type="component" value="Unassembled WGS sequence"/>
</dbReference>
<keyword evidence="3" id="KW-0227">DNA damage</keyword>
<dbReference type="GO" id="GO:0009338">
    <property type="term" value="C:exodeoxyribonuclease V complex"/>
    <property type="evidence" value="ECO:0007669"/>
    <property type="project" value="InterPro"/>
</dbReference>
<evidence type="ECO:0000256" key="5">
    <source>
        <dbReference type="ARBA" id="ARBA00022806"/>
    </source>
</evidence>
<evidence type="ECO:0000256" key="8">
    <source>
        <dbReference type="ARBA" id="ARBA00023125"/>
    </source>
</evidence>
<dbReference type="InterPro" id="IPR027417">
    <property type="entry name" value="P-loop_NTPase"/>
</dbReference>
<protein>
    <submittedName>
        <fullName evidence="11">Exodeoxyribonuclease V, gamma subunit</fullName>
    </submittedName>
</protein>
<evidence type="ECO:0000256" key="6">
    <source>
        <dbReference type="ARBA" id="ARBA00022839"/>
    </source>
</evidence>
<dbReference type="EMBL" id="UNQJ01000001">
    <property type="protein sequence ID" value="SYZ32433.1"/>
    <property type="molecule type" value="Genomic_DNA"/>
</dbReference>
<keyword evidence="7" id="KW-0067">ATP-binding</keyword>
<dbReference type="GO" id="GO:0006281">
    <property type="term" value="P:DNA repair"/>
    <property type="evidence" value="ECO:0007669"/>
    <property type="project" value="UniProtKB-KW"/>
</dbReference>
<dbReference type="GO" id="GO:0004386">
    <property type="term" value="F:helicase activity"/>
    <property type="evidence" value="ECO:0007669"/>
    <property type="project" value="UniProtKB-KW"/>
</dbReference>
<dbReference type="PIRSF" id="PIRSF000980">
    <property type="entry name" value="RecC"/>
    <property type="match status" value="1"/>
</dbReference>
<dbReference type="GO" id="GO:0005524">
    <property type="term" value="F:ATP binding"/>
    <property type="evidence" value="ECO:0007669"/>
    <property type="project" value="UniProtKB-KW"/>
</dbReference>
<keyword evidence="6" id="KW-0269">Exonuclease</keyword>
<dbReference type="Pfam" id="PF17946">
    <property type="entry name" value="RecC_C"/>
    <property type="match status" value="1"/>
</dbReference>
<keyword evidence="9" id="KW-0234">DNA repair</keyword>
<evidence type="ECO:0000256" key="3">
    <source>
        <dbReference type="ARBA" id="ARBA00022763"/>
    </source>
</evidence>
<dbReference type="InterPro" id="IPR013986">
    <property type="entry name" value="DExx_box_DNA_helicase_dom_sf"/>
</dbReference>
<dbReference type="AlphaFoldDB" id="A0A383S3J5"/>
<gene>
    <name evidence="11" type="ORF">PROPAUS_0312</name>
</gene>
<keyword evidence="4" id="KW-0378">Hydrolase</keyword>
<keyword evidence="12" id="KW-1185">Reference proteome</keyword>
<evidence type="ECO:0000256" key="9">
    <source>
        <dbReference type="ARBA" id="ARBA00023204"/>
    </source>
</evidence>
<evidence type="ECO:0000313" key="11">
    <source>
        <dbReference type="EMBL" id="SYZ32433.1"/>
    </source>
</evidence>
<organism evidence="11 12">
    <name type="scientific">Propionibacterium australiense</name>
    <dbReference type="NCBI Taxonomy" id="119981"/>
    <lineage>
        <taxon>Bacteria</taxon>
        <taxon>Bacillati</taxon>
        <taxon>Actinomycetota</taxon>
        <taxon>Actinomycetes</taxon>
        <taxon>Propionibacteriales</taxon>
        <taxon>Propionibacteriaceae</taxon>
        <taxon>Propionibacterium</taxon>
    </lineage>
</organism>
<keyword evidence="8" id="KW-0238">DNA-binding</keyword>
<evidence type="ECO:0000259" key="10">
    <source>
        <dbReference type="Pfam" id="PF17946"/>
    </source>
</evidence>
<dbReference type="Gene3D" id="1.10.10.160">
    <property type="match status" value="1"/>
</dbReference>
<dbReference type="InterPro" id="IPR041500">
    <property type="entry name" value="RecC_C"/>
</dbReference>